<protein>
    <submittedName>
        <fullName evidence="2">Uncharacterized protein</fullName>
    </submittedName>
</protein>
<name>A0A841MNN0_9BACT</name>
<comment type="caution">
    <text evidence="2">The sequence shown here is derived from an EMBL/GenBank/DDBJ whole genome shotgun (WGS) entry which is preliminary data.</text>
</comment>
<dbReference type="EMBL" id="JACIJO010000002">
    <property type="protein sequence ID" value="MBB6327117.1"/>
    <property type="molecule type" value="Genomic_DNA"/>
</dbReference>
<dbReference type="AlphaFoldDB" id="A0A841MNN0"/>
<evidence type="ECO:0000256" key="1">
    <source>
        <dbReference type="SAM" id="Coils"/>
    </source>
</evidence>
<organism evidence="2 3">
    <name type="scientific">Algoriphagus iocasae</name>
    <dbReference type="NCBI Taxonomy" id="1836499"/>
    <lineage>
        <taxon>Bacteria</taxon>
        <taxon>Pseudomonadati</taxon>
        <taxon>Bacteroidota</taxon>
        <taxon>Cytophagia</taxon>
        <taxon>Cytophagales</taxon>
        <taxon>Cyclobacteriaceae</taxon>
        <taxon>Algoriphagus</taxon>
    </lineage>
</organism>
<dbReference type="RefSeq" id="WP_184495771.1">
    <property type="nucleotide sequence ID" value="NZ_JACIJO010000002.1"/>
</dbReference>
<sequence length="193" mass="22464">MENQIVKTRSMNGIDPSAPYYVTRVYLSNGEAQKEFKFQELDFDLMRSRAKAFARMEFEIQKDVAKEIEVLICNSFNDEIVEHKLKSLSEGSDRDGLHQEILIHNLFGCTDWTEIEEMYDEEIENLEEAENMKLQALKAVDKIEEALQEIYACESIFIDDQFLFDWVSIMSARAKLLKGEIQDKIDFRLNSAA</sequence>
<evidence type="ECO:0000313" key="2">
    <source>
        <dbReference type="EMBL" id="MBB6327117.1"/>
    </source>
</evidence>
<reference evidence="2 3" key="1">
    <citation type="submission" date="2020-08" db="EMBL/GenBank/DDBJ databases">
        <title>Genomic Encyclopedia of Type Strains, Phase IV (KMG-IV): sequencing the most valuable type-strain genomes for metagenomic binning, comparative biology and taxonomic classification.</title>
        <authorList>
            <person name="Goeker M."/>
        </authorList>
    </citation>
    <scope>NUCLEOTIDE SEQUENCE [LARGE SCALE GENOMIC DNA]</scope>
    <source>
        <strain evidence="2 3">DSM 102044</strain>
    </source>
</reference>
<gene>
    <name evidence="2" type="ORF">FHS59_002745</name>
</gene>
<proteinExistence type="predicted"/>
<dbReference type="Proteomes" id="UP000588604">
    <property type="component" value="Unassembled WGS sequence"/>
</dbReference>
<accession>A0A841MNN0</accession>
<feature type="coiled-coil region" evidence="1">
    <location>
        <begin position="112"/>
        <end position="149"/>
    </location>
</feature>
<keyword evidence="1" id="KW-0175">Coiled coil</keyword>
<evidence type="ECO:0000313" key="3">
    <source>
        <dbReference type="Proteomes" id="UP000588604"/>
    </source>
</evidence>
<keyword evidence="3" id="KW-1185">Reference proteome</keyword>